<feature type="region of interest" description="Disordered" evidence="1">
    <location>
        <begin position="37"/>
        <end position="78"/>
    </location>
</feature>
<protein>
    <recommendedName>
        <fullName evidence="2">DUF2423 domain-containing protein</fullName>
    </recommendedName>
</protein>
<feature type="domain" description="DUF2423" evidence="2">
    <location>
        <begin position="1"/>
        <end position="41"/>
    </location>
</feature>
<evidence type="ECO:0000259" key="2">
    <source>
        <dbReference type="Pfam" id="PF10338"/>
    </source>
</evidence>
<name>A0A8H4A2L5_GIGMA</name>
<dbReference type="GO" id="GO:0030687">
    <property type="term" value="C:preribosome, large subunit precursor"/>
    <property type="evidence" value="ECO:0007669"/>
    <property type="project" value="TreeGrafter"/>
</dbReference>
<evidence type="ECO:0000313" key="3">
    <source>
        <dbReference type="EMBL" id="KAF0386975.1"/>
    </source>
</evidence>
<dbReference type="Pfam" id="PF10338">
    <property type="entry name" value="YBL028C_N"/>
    <property type="match status" value="1"/>
</dbReference>
<dbReference type="OrthoDB" id="4087970at2759"/>
<proteinExistence type="predicted"/>
<feature type="compositionally biased region" description="Polar residues" evidence="1">
    <location>
        <begin position="49"/>
        <end position="62"/>
    </location>
</feature>
<comment type="caution">
    <text evidence="3">The sequence shown here is derived from an EMBL/GenBank/DDBJ whole genome shotgun (WGS) entry which is preliminary data.</text>
</comment>
<evidence type="ECO:0000313" key="4">
    <source>
        <dbReference type="Proteomes" id="UP000439903"/>
    </source>
</evidence>
<dbReference type="EMBL" id="WTPW01002313">
    <property type="protein sequence ID" value="KAF0386975.1"/>
    <property type="molecule type" value="Genomic_DNA"/>
</dbReference>
<dbReference type="Proteomes" id="UP000439903">
    <property type="component" value="Unassembled WGS sequence"/>
</dbReference>
<dbReference type="PANTHER" id="PTHR28219">
    <property type="entry name" value="UPF0642 PROTEIN YBL028C"/>
    <property type="match status" value="1"/>
</dbReference>
<gene>
    <name evidence="3" type="ORF">F8M41_011296</name>
</gene>
<dbReference type="InterPro" id="IPR019434">
    <property type="entry name" value="DUF2423"/>
</dbReference>
<dbReference type="AlphaFoldDB" id="A0A8H4A2L5"/>
<dbReference type="PANTHER" id="PTHR28219:SF1">
    <property type="entry name" value="UPF0642 PROTEIN YBL028C"/>
    <property type="match status" value="1"/>
</dbReference>
<accession>A0A8H4A2L5</accession>
<sequence length="147" mass="16787">MAKGLRSKIKRRFRAIKRKTIFAPVEDARTFRLASKLSQTADVSKRPKQQLNGTTPSDSFTAETPHDPQLQLTSEINSSENIVPIDMLETTQDVSATMMEVDIPKISTHGPRTSRNYLKKMRSKGIIIKGKKLIRKRKNNVLIHFRK</sequence>
<organism evidence="3 4">
    <name type="scientific">Gigaspora margarita</name>
    <dbReference type="NCBI Taxonomy" id="4874"/>
    <lineage>
        <taxon>Eukaryota</taxon>
        <taxon>Fungi</taxon>
        <taxon>Fungi incertae sedis</taxon>
        <taxon>Mucoromycota</taxon>
        <taxon>Glomeromycotina</taxon>
        <taxon>Glomeromycetes</taxon>
        <taxon>Diversisporales</taxon>
        <taxon>Gigasporaceae</taxon>
        <taxon>Gigaspora</taxon>
    </lineage>
</organism>
<keyword evidence="4" id="KW-1185">Reference proteome</keyword>
<evidence type="ECO:0000256" key="1">
    <source>
        <dbReference type="SAM" id="MobiDB-lite"/>
    </source>
</evidence>
<reference evidence="3 4" key="1">
    <citation type="journal article" date="2019" name="Environ. Microbiol.">
        <title>At the nexus of three kingdoms: the genome of the mycorrhizal fungus Gigaspora margarita provides insights into plant, endobacterial and fungal interactions.</title>
        <authorList>
            <person name="Venice F."/>
            <person name="Ghignone S."/>
            <person name="Salvioli di Fossalunga A."/>
            <person name="Amselem J."/>
            <person name="Novero M."/>
            <person name="Xianan X."/>
            <person name="Sedzielewska Toro K."/>
            <person name="Morin E."/>
            <person name="Lipzen A."/>
            <person name="Grigoriev I.V."/>
            <person name="Henrissat B."/>
            <person name="Martin F.M."/>
            <person name="Bonfante P."/>
        </authorList>
    </citation>
    <scope>NUCLEOTIDE SEQUENCE [LARGE SCALE GENOMIC DNA]</scope>
    <source>
        <strain evidence="3 4">BEG34</strain>
    </source>
</reference>